<dbReference type="PANTHER" id="PTHR43808">
    <property type="entry name" value="ACETYLORNITHINE DEACETYLASE"/>
    <property type="match status" value="1"/>
</dbReference>
<keyword evidence="10" id="KW-1185">Reference proteome</keyword>
<dbReference type="Pfam" id="PF01546">
    <property type="entry name" value="Peptidase_M20"/>
    <property type="match status" value="1"/>
</dbReference>
<dbReference type="InterPro" id="IPR001261">
    <property type="entry name" value="ArgE/DapE_CS"/>
</dbReference>
<evidence type="ECO:0000256" key="6">
    <source>
        <dbReference type="ARBA" id="ARBA00022833"/>
    </source>
</evidence>
<keyword evidence="5 9" id="KW-0378">Hydrolase</keyword>
<proteinExistence type="inferred from homology"/>
<dbReference type="RefSeq" id="WP_406581249.1">
    <property type="nucleotide sequence ID" value="NZ_JBJHQH010000010.1"/>
</dbReference>
<dbReference type="InterPro" id="IPR036264">
    <property type="entry name" value="Bact_exopeptidase_dim_dom"/>
</dbReference>
<dbReference type="InterPro" id="IPR002933">
    <property type="entry name" value="Peptidase_M20"/>
</dbReference>
<dbReference type="SUPFAM" id="SSF53187">
    <property type="entry name" value="Zn-dependent exopeptidases"/>
    <property type="match status" value="1"/>
</dbReference>
<dbReference type="NCBIfam" id="TIGR01887">
    <property type="entry name" value="dipeptidaselike"/>
    <property type="match status" value="1"/>
</dbReference>
<dbReference type="EMBL" id="JBJHQH010000010">
    <property type="protein sequence ID" value="MFK9092674.1"/>
    <property type="molecule type" value="Genomic_DNA"/>
</dbReference>
<keyword evidence="7 9" id="KW-0224">Dipeptidase</keyword>
<dbReference type="SUPFAM" id="SSF55031">
    <property type="entry name" value="Bacterial exopeptidase dimerisation domain"/>
    <property type="match status" value="1"/>
</dbReference>
<keyword evidence="3" id="KW-0645">Protease</keyword>
<evidence type="ECO:0000256" key="2">
    <source>
        <dbReference type="ARBA" id="ARBA00006247"/>
    </source>
</evidence>
<gene>
    <name evidence="9" type="primary">pepV</name>
    <name evidence="9" type="ORF">ACJEBI_14425</name>
</gene>
<accession>A0ABW8RGQ5</accession>
<keyword evidence="6" id="KW-0862">Zinc</keyword>
<comment type="similarity">
    <text evidence="2">Belongs to the peptidase M20A family.</text>
</comment>
<keyword evidence="4" id="KW-0479">Metal-binding</keyword>
<dbReference type="PANTHER" id="PTHR43808:SF31">
    <property type="entry name" value="N-ACETYL-L-CITRULLINE DEACETYLASE"/>
    <property type="match status" value="1"/>
</dbReference>
<name>A0ABW8RGQ5_9BACI</name>
<comment type="caution">
    <text evidence="9">The sequence shown here is derived from an EMBL/GenBank/DDBJ whole genome shotgun (WGS) entry which is preliminary data.</text>
</comment>
<dbReference type="CDD" id="cd03888">
    <property type="entry name" value="M20_PepV"/>
    <property type="match status" value="1"/>
</dbReference>
<dbReference type="Gene3D" id="3.30.70.360">
    <property type="match status" value="2"/>
</dbReference>
<evidence type="ECO:0000313" key="9">
    <source>
        <dbReference type="EMBL" id="MFK9092674.1"/>
    </source>
</evidence>
<evidence type="ECO:0000256" key="1">
    <source>
        <dbReference type="ARBA" id="ARBA00001947"/>
    </source>
</evidence>
<dbReference type="Gene3D" id="3.40.630.10">
    <property type="entry name" value="Zn peptidases"/>
    <property type="match status" value="1"/>
</dbReference>
<evidence type="ECO:0000256" key="5">
    <source>
        <dbReference type="ARBA" id="ARBA00022801"/>
    </source>
</evidence>
<evidence type="ECO:0000313" key="10">
    <source>
        <dbReference type="Proteomes" id="UP001623041"/>
    </source>
</evidence>
<organism evidence="9 10">
    <name type="scientific">Bacillus salipaludis</name>
    <dbReference type="NCBI Taxonomy" id="2547811"/>
    <lineage>
        <taxon>Bacteria</taxon>
        <taxon>Bacillati</taxon>
        <taxon>Bacillota</taxon>
        <taxon>Bacilli</taxon>
        <taxon>Bacillales</taxon>
        <taxon>Bacillaceae</taxon>
        <taxon>Bacillus</taxon>
    </lineage>
</organism>
<reference evidence="9 10" key="1">
    <citation type="submission" date="2024-11" db="EMBL/GenBank/DDBJ databases">
        <authorList>
            <person name="Lucas J.A."/>
        </authorList>
    </citation>
    <scope>NUCLEOTIDE SEQUENCE [LARGE SCALE GENOMIC DNA]</scope>
    <source>
        <strain evidence="9 10">Z 5.4</strain>
    </source>
</reference>
<dbReference type="PROSITE" id="PS00759">
    <property type="entry name" value="ARGE_DAPE_CPG2_2"/>
    <property type="match status" value="1"/>
</dbReference>
<dbReference type="InterPro" id="IPR010964">
    <property type="entry name" value="M20A_pepV-rel"/>
</dbReference>
<evidence type="ECO:0000256" key="8">
    <source>
        <dbReference type="ARBA" id="ARBA00023049"/>
    </source>
</evidence>
<dbReference type="Proteomes" id="UP001623041">
    <property type="component" value="Unassembled WGS sequence"/>
</dbReference>
<comment type="cofactor">
    <cofactor evidence="1">
        <name>Zn(2+)</name>
        <dbReference type="ChEBI" id="CHEBI:29105"/>
    </cofactor>
</comment>
<dbReference type="NCBIfam" id="NF005591">
    <property type="entry name" value="PRK07318.1"/>
    <property type="match status" value="1"/>
</dbReference>
<evidence type="ECO:0000256" key="3">
    <source>
        <dbReference type="ARBA" id="ARBA00022670"/>
    </source>
</evidence>
<sequence length="468" mass="52702">MNWKEEVHKRKDLLVNDLTALLKIPSVKDLSTSSDQAPMGTTIKKALDFMLEKAKQDGFRTRNIDNYVGFAELGPEDAPHYIALLCHLDVVPATGEWDTEPFSPDIRDGKLYARGAIDDKGPTMAAYYALKIIKENELSLKHRVRIIFGTDEESGMTCMKKYVQVEPEPLTGFAPDAEFPIIHAEKGQINAVLKWREQDTFNGLHKVLSFSSGEKGNMVPDQAQAKLIGQNLEYIAEEFTRFAIRQKLEYSYEYKENSIELTLKGKAAHGMEPDKGINAGIHLAQFLVKNAIVNDSYFTFISDCLSEDFWGEKLTISFSDEITGPLTVNAGIFRFAGQEDSYISLNIRCPVETPYLRTIEKLNETVQKYGFDVEEIREKKPHHVDKNHPVIKVLQQAYEAETHHSATLLTTGGATYARFIENGVAFGAVFPGKKNTAHQKNEYVEIEDLNKATAIYANAIFQLANLDY</sequence>
<keyword evidence="8" id="KW-0482">Metalloprotease</keyword>
<dbReference type="InterPro" id="IPR050072">
    <property type="entry name" value="Peptidase_M20A"/>
</dbReference>
<evidence type="ECO:0000256" key="4">
    <source>
        <dbReference type="ARBA" id="ARBA00022723"/>
    </source>
</evidence>
<evidence type="ECO:0000256" key="7">
    <source>
        <dbReference type="ARBA" id="ARBA00022997"/>
    </source>
</evidence>
<protein>
    <submittedName>
        <fullName evidence="9">Dipeptidase PepV</fullName>
        <ecNumber evidence="9">3.4.13.-</ecNumber>
    </submittedName>
</protein>
<dbReference type="EC" id="3.4.13.-" evidence="9"/>
<dbReference type="GO" id="GO:0016805">
    <property type="term" value="F:dipeptidase activity"/>
    <property type="evidence" value="ECO:0007669"/>
    <property type="project" value="UniProtKB-KW"/>
</dbReference>